<dbReference type="VEuPathDB" id="MicrosporidiaDB:CWI36_0052p0080"/>
<dbReference type="VEuPathDB" id="MicrosporidiaDB:CWI39_0032p0060"/>
<sequence>MIFLVFWSSIFGSQGAQFNKNSNKLERAYRDKRQVHSHLYKRTVAKISNTDYESSRRDQSGCLSSANYSLVEAAENSNKSNTNNSPSSKSCLGAFGEIREYFKSLGSKKSDARPKESSLPPIQFSEDVVSKPNVSQSDLPRIENFLNNHYFLAKFFKNNTEINYKKFIKNICCIEQKSMETQPGFSDSNQEIFERELGGIKSMFSPTYVSKKCYISVFLAIKSIESILLLTDMRLRNDEIKSMRIDHTFSLKDRINNVLDNNLNLILEIIIVVCSFGLNMEDDFLKILNILNIGIRNWGFGSIDSKFNSPEISDTNFITDLVFSFDTNEIKKITNTYNSTETMSKDCLATATPLLNCYTSYKILFDIFSDSALPFFNTEEKAELEKEQYISLETQFRKIIPREDQNSEIFFQDLRKLRFETYHLFHSVFNHCYNRLLHDSEDQKE</sequence>
<name>A0A4V2JWT7_9MICR</name>
<dbReference type="AlphaFoldDB" id="A0A4V2JWT7"/>
<evidence type="ECO:0000313" key="3">
    <source>
        <dbReference type="Proteomes" id="UP000291404"/>
    </source>
</evidence>
<comment type="caution">
    <text evidence="2">The sequence shown here is derived from an EMBL/GenBank/DDBJ whole genome shotgun (WGS) entry which is preliminary data.</text>
</comment>
<feature type="signal peptide" evidence="1">
    <location>
        <begin position="1"/>
        <end position="15"/>
    </location>
</feature>
<reference evidence="2 3" key="1">
    <citation type="submission" date="2017-12" db="EMBL/GenBank/DDBJ databases">
        <authorList>
            <person name="Pombert J.-F."/>
            <person name="Haag K.L."/>
            <person name="Ebert D."/>
        </authorList>
    </citation>
    <scope>NUCLEOTIDE SEQUENCE [LARGE SCALE GENOMIC DNA]</scope>
    <source>
        <strain evidence="2">BE-OM-2</strain>
    </source>
</reference>
<accession>A0A4V2JWT7</accession>
<evidence type="ECO:0000313" key="2">
    <source>
        <dbReference type="EMBL" id="TBU09202.1"/>
    </source>
</evidence>
<keyword evidence="1" id="KW-0732">Signal</keyword>
<dbReference type="EMBL" id="PITI01000052">
    <property type="protein sequence ID" value="TBU09202.1"/>
    <property type="molecule type" value="Genomic_DNA"/>
</dbReference>
<organism evidence="2 3">
    <name type="scientific">Hamiltosporidium magnivora</name>
    <dbReference type="NCBI Taxonomy" id="148818"/>
    <lineage>
        <taxon>Eukaryota</taxon>
        <taxon>Fungi</taxon>
        <taxon>Fungi incertae sedis</taxon>
        <taxon>Microsporidia</taxon>
        <taxon>Dubosqiidae</taxon>
        <taxon>Hamiltosporidium</taxon>
    </lineage>
</organism>
<dbReference type="VEuPathDB" id="MicrosporidiaDB:CWI39_0032p0070"/>
<protein>
    <submittedName>
        <fullName evidence="2">Uncharacterized protein</fullName>
    </submittedName>
</protein>
<feature type="chain" id="PRO_5020372136" evidence="1">
    <location>
        <begin position="16"/>
        <end position="445"/>
    </location>
</feature>
<gene>
    <name evidence="2" type="ORF">CWI36_0052p0080</name>
</gene>
<evidence type="ECO:0000256" key="1">
    <source>
        <dbReference type="SAM" id="SignalP"/>
    </source>
</evidence>
<dbReference type="Proteomes" id="UP000291404">
    <property type="component" value="Unassembled WGS sequence"/>
</dbReference>
<keyword evidence="3" id="KW-1185">Reference proteome</keyword>
<proteinExistence type="predicted"/>